<evidence type="ECO:0000313" key="2">
    <source>
        <dbReference type="Proteomes" id="UP000001401"/>
    </source>
</evidence>
<keyword evidence="1" id="KW-0378">Hydrolase</keyword>
<evidence type="ECO:0000313" key="1">
    <source>
        <dbReference type="EMBL" id="ADU29717.1"/>
    </source>
</evidence>
<dbReference type="GO" id="GO:0000287">
    <property type="term" value="F:magnesium ion binding"/>
    <property type="evidence" value="ECO:0007669"/>
    <property type="project" value="TreeGrafter"/>
</dbReference>
<keyword evidence="2" id="KW-1185">Reference proteome</keyword>
<dbReference type="Pfam" id="PF08282">
    <property type="entry name" value="Hydrolase_3"/>
    <property type="match status" value="1"/>
</dbReference>
<dbReference type="PANTHER" id="PTHR10000:SF50">
    <property type="entry name" value="STRESS RESPONSE PROTEIN YHAX"/>
    <property type="match status" value="1"/>
</dbReference>
<proteinExistence type="predicted"/>
<dbReference type="OrthoDB" id="9790031at2"/>
<dbReference type="NCBIfam" id="TIGR01484">
    <property type="entry name" value="HAD-SF-IIB"/>
    <property type="match status" value="1"/>
</dbReference>
<dbReference type="GO" id="GO:0005829">
    <property type="term" value="C:cytosol"/>
    <property type="evidence" value="ECO:0007669"/>
    <property type="project" value="TreeGrafter"/>
</dbReference>
<gene>
    <name evidence="1" type="ordered locus">Bcell_1454</name>
</gene>
<dbReference type="eggNOG" id="COG0561">
    <property type="taxonomic scope" value="Bacteria"/>
</dbReference>
<name>E6TUG1_EVAC2</name>
<dbReference type="STRING" id="649639.Bcell_1454"/>
<dbReference type="NCBIfam" id="TIGR00099">
    <property type="entry name" value="Cof-subfamily"/>
    <property type="match status" value="1"/>
</dbReference>
<dbReference type="HOGENOM" id="CLU_044146_0_2_9"/>
<dbReference type="KEGG" id="bco:Bcell_1454"/>
<organism evidence="1 2">
    <name type="scientific">Evansella cellulosilytica (strain ATCC 21833 / DSM 2522 / FERM P-1141 / JCM 9156 / N-4)</name>
    <name type="common">Bacillus cellulosilyticus</name>
    <dbReference type="NCBI Taxonomy" id="649639"/>
    <lineage>
        <taxon>Bacteria</taxon>
        <taxon>Bacillati</taxon>
        <taxon>Bacillota</taxon>
        <taxon>Bacilli</taxon>
        <taxon>Bacillales</taxon>
        <taxon>Bacillaceae</taxon>
        <taxon>Evansella</taxon>
    </lineage>
</organism>
<accession>E6TUG1</accession>
<dbReference type="GO" id="GO:0016791">
    <property type="term" value="F:phosphatase activity"/>
    <property type="evidence" value="ECO:0007669"/>
    <property type="project" value="TreeGrafter"/>
</dbReference>
<dbReference type="InterPro" id="IPR036412">
    <property type="entry name" value="HAD-like_sf"/>
</dbReference>
<sequence length="282" mass="31692">MTFRLLALDIDGTLLKSNHRLAKETKEAVEYAKEKGAYVTLATGRAFPSAKKVAKALKLDDAYLVTHDGAFVASEVDDPIYERRLDSDRVYQIVDILENYHCHIRLLHEKYAIGNKTRQRNLMSRMNLSVGDPLFYPVNFVDSPSHHLIDQPLTVPKIRAQFWSEKERKDALEELREVVRNTHITSSAEGSLDIVDASASKAKGLQILGRKLGISLQEMVAIGSSENDIEMIEQVGLGVAMGQSEKGIQSIADWVTRSNNQNGVGYAVREVFRKQLHPEIYK</sequence>
<dbReference type="Gene3D" id="3.40.50.1000">
    <property type="entry name" value="HAD superfamily/HAD-like"/>
    <property type="match status" value="1"/>
</dbReference>
<dbReference type="Proteomes" id="UP000001401">
    <property type="component" value="Chromosome"/>
</dbReference>
<dbReference type="CDD" id="cd07516">
    <property type="entry name" value="HAD_Pase"/>
    <property type="match status" value="1"/>
</dbReference>
<dbReference type="InterPro" id="IPR000150">
    <property type="entry name" value="Cof"/>
</dbReference>
<dbReference type="EMBL" id="CP002394">
    <property type="protein sequence ID" value="ADU29717.1"/>
    <property type="molecule type" value="Genomic_DNA"/>
</dbReference>
<dbReference type="AlphaFoldDB" id="E6TUG1"/>
<protein>
    <submittedName>
        <fullName evidence="1">Cof-like hydrolase</fullName>
    </submittedName>
</protein>
<dbReference type="InterPro" id="IPR006379">
    <property type="entry name" value="HAD-SF_hydro_IIB"/>
</dbReference>
<dbReference type="SUPFAM" id="SSF56784">
    <property type="entry name" value="HAD-like"/>
    <property type="match status" value="1"/>
</dbReference>
<reference evidence="1 2" key="1">
    <citation type="submission" date="2010-12" db="EMBL/GenBank/DDBJ databases">
        <title>Complete sequence of Bacillus cellulosilyticus DSM 2522.</title>
        <authorList>
            <consortium name="US DOE Joint Genome Institute"/>
            <person name="Lucas S."/>
            <person name="Copeland A."/>
            <person name="Lapidus A."/>
            <person name="Cheng J.-F."/>
            <person name="Bruce D."/>
            <person name="Goodwin L."/>
            <person name="Pitluck S."/>
            <person name="Chertkov O."/>
            <person name="Detter J.C."/>
            <person name="Han C."/>
            <person name="Tapia R."/>
            <person name="Land M."/>
            <person name="Hauser L."/>
            <person name="Jeffries C."/>
            <person name="Kyrpides N."/>
            <person name="Ivanova N."/>
            <person name="Mikhailova N."/>
            <person name="Brumm P."/>
            <person name="Mead D."/>
            <person name="Woyke T."/>
        </authorList>
    </citation>
    <scope>NUCLEOTIDE SEQUENCE [LARGE SCALE GENOMIC DNA]</scope>
    <source>
        <strain evidence="2">ATCC 21833 / DSM 2522 / FERM P-1141 / JCM 9156 / N-4</strain>
    </source>
</reference>
<dbReference type="InterPro" id="IPR023214">
    <property type="entry name" value="HAD_sf"/>
</dbReference>
<dbReference type="PANTHER" id="PTHR10000">
    <property type="entry name" value="PHOSPHOSERINE PHOSPHATASE"/>
    <property type="match status" value="1"/>
</dbReference>
<dbReference type="Gene3D" id="3.30.1240.10">
    <property type="match status" value="1"/>
</dbReference>